<protein>
    <recommendedName>
        <fullName evidence="1">Chromo domain-containing protein</fullName>
    </recommendedName>
</protein>
<dbReference type="Proteomes" id="UP000233837">
    <property type="component" value="Unassembled WGS sequence"/>
</dbReference>
<dbReference type="PROSITE" id="PS50013">
    <property type="entry name" value="CHROMO_2"/>
    <property type="match status" value="1"/>
</dbReference>
<reference evidence="2 3" key="1">
    <citation type="journal article" date="2016" name="Sci. Rep.">
        <title>The Dendrobium catenatum Lindl. genome sequence provides insights into polysaccharide synthase, floral development and adaptive evolution.</title>
        <authorList>
            <person name="Zhang G.Q."/>
            <person name="Xu Q."/>
            <person name="Bian C."/>
            <person name="Tsai W.C."/>
            <person name="Yeh C.M."/>
            <person name="Liu K.W."/>
            <person name="Yoshida K."/>
            <person name="Zhang L.S."/>
            <person name="Chang S.B."/>
            <person name="Chen F."/>
            <person name="Shi Y."/>
            <person name="Su Y.Y."/>
            <person name="Zhang Y.Q."/>
            <person name="Chen L.J."/>
            <person name="Yin Y."/>
            <person name="Lin M."/>
            <person name="Huang H."/>
            <person name="Deng H."/>
            <person name="Wang Z.W."/>
            <person name="Zhu S.L."/>
            <person name="Zhao X."/>
            <person name="Deng C."/>
            <person name="Niu S.C."/>
            <person name="Huang J."/>
            <person name="Wang M."/>
            <person name="Liu G.H."/>
            <person name="Yang H.J."/>
            <person name="Xiao X.J."/>
            <person name="Hsiao Y.Y."/>
            <person name="Wu W.L."/>
            <person name="Chen Y.Y."/>
            <person name="Mitsuda N."/>
            <person name="Ohme-Takagi M."/>
            <person name="Luo Y.B."/>
            <person name="Van de Peer Y."/>
            <person name="Liu Z.J."/>
        </authorList>
    </citation>
    <scope>NUCLEOTIDE SEQUENCE [LARGE SCALE GENOMIC DNA]</scope>
    <source>
        <tissue evidence="2">The whole plant</tissue>
    </source>
</reference>
<reference evidence="2 3" key="2">
    <citation type="journal article" date="2017" name="Nature">
        <title>The Apostasia genome and the evolution of orchids.</title>
        <authorList>
            <person name="Zhang G.Q."/>
            <person name="Liu K.W."/>
            <person name="Li Z."/>
            <person name="Lohaus R."/>
            <person name="Hsiao Y.Y."/>
            <person name="Niu S.C."/>
            <person name="Wang J.Y."/>
            <person name="Lin Y.C."/>
            <person name="Xu Q."/>
            <person name="Chen L.J."/>
            <person name="Yoshida K."/>
            <person name="Fujiwara S."/>
            <person name="Wang Z.W."/>
            <person name="Zhang Y.Q."/>
            <person name="Mitsuda N."/>
            <person name="Wang M."/>
            <person name="Liu G.H."/>
            <person name="Pecoraro L."/>
            <person name="Huang H.X."/>
            <person name="Xiao X.J."/>
            <person name="Lin M."/>
            <person name="Wu X.Y."/>
            <person name="Wu W.L."/>
            <person name="Chen Y.Y."/>
            <person name="Chang S.B."/>
            <person name="Sakamoto S."/>
            <person name="Ohme-Takagi M."/>
            <person name="Yagi M."/>
            <person name="Zeng S.J."/>
            <person name="Shen C.Y."/>
            <person name="Yeh C.M."/>
            <person name="Luo Y.B."/>
            <person name="Tsai W.C."/>
            <person name="Van de Peer Y."/>
            <person name="Liu Z.J."/>
        </authorList>
    </citation>
    <scope>NUCLEOTIDE SEQUENCE [LARGE SCALE GENOMIC DNA]</scope>
    <source>
        <tissue evidence="2">The whole plant</tissue>
    </source>
</reference>
<proteinExistence type="predicted"/>
<accession>A0A2I0X563</accession>
<gene>
    <name evidence="2" type="ORF">MA16_Dca007714</name>
</gene>
<evidence type="ECO:0000313" key="3">
    <source>
        <dbReference type="Proteomes" id="UP000233837"/>
    </source>
</evidence>
<dbReference type="PANTHER" id="PTHR46148:SF57">
    <property type="entry name" value="OS12G0499874 PROTEIN"/>
    <property type="match status" value="1"/>
</dbReference>
<dbReference type="Pfam" id="PF24626">
    <property type="entry name" value="SH3_Tf2-1"/>
    <property type="match status" value="1"/>
</dbReference>
<name>A0A2I0X563_9ASPA</name>
<evidence type="ECO:0000259" key="1">
    <source>
        <dbReference type="PROSITE" id="PS50013"/>
    </source>
</evidence>
<dbReference type="SUPFAM" id="SSF54160">
    <property type="entry name" value="Chromo domain-like"/>
    <property type="match status" value="1"/>
</dbReference>
<evidence type="ECO:0000313" key="2">
    <source>
        <dbReference type="EMBL" id="PKU83043.1"/>
    </source>
</evidence>
<dbReference type="InterPro" id="IPR000953">
    <property type="entry name" value="Chromo/chromo_shadow_dom"/>
</dbReference>
<dbReference type="InterPro" id="IPR056924">
    <property type="entry name" value="SH3_Tf2-1"/>
</dbReference>
<dbReference type="InterPro" id="IPR016197">
    <property type="entry name" value="Chromo-like_dom_sf"/>
</dbReference>
<organism evidence="2 3">
    <name type="scientific">Dendrobium catenatum</name>
    <dbReference type="NCBI Taxonomy" id="906689"/>
    <lineage>
        <taxon>Eukaryota</taxon>
        <taxon>Viridiplantae</taxon>
        <taxon>Streptophyta</taxon>
        <taxon>Embryophyta</taxon>
        <taxon>Tracheophyta</taxon>
        <taxon>Spermatophyta</taxon>
        <taxon>Magnoliopsida</taxon>
        <taxon>Liliopsida</taxon>
        <taxon>Asparagales</taxon>
        <taxon>Orchidaceae</taxon>
        <taxon>Epidendroideae</taxon>
        <taxon>Malaxideae</taxon>
        <taxon>Dendrobiinae</taxon>
        <taxon>Dendrobium</taxon>
    </lineage>
</organism>
<sequence>MKGVSRFGRVSKLSPRYVGPFEIIERIGNSAYRLLLPDQMSDIHNVFHISSLRKWISNYEKKLYANDVEIQENLQYKEEPKKFLAYDVRRLRSKQVLIVKIQWKHRTTRESTWEKESNMRQLYPSLF</sequence>
<dbReference type="EMBL" id="KZ502144">
    <property type="protein sequence ID" value="PKU83043.1"/>
    <property type="molecule type" value="Genomic_DNA"/>
</dbReference>
<keyword evidence="3" id="KW-1185">Reference proteome</keyword>
<dbReference type="AlphaFoldDB" id="A0A2I0X563"/>
<feature type="domain" description="Chromo" evidence="1">
    <location>
        <begin position="78"/>
        <end position="127"/>
    </location>
</feature>
<dbReference type="PANTHER" id="PTHR46148">
    <property type="entry name" value="CHROMO DOMAIN-CONTAINING PROTEIN"/>
    <property type="match status" value="1"/>
</dbReference>